<protein>
    <recommendedName>
        <fullName evidence="2">Cyclin N-terminal domain-containing protein</fullName>
    </recommendedName>
</protein>
<comment type="caution">
    <text evidence="3">The sequence shown here is derived from an EMBL/GenBank/DDBJ whole genome shotgun (WGS) entry which is preliminary data.</text>
</comment>
<name>A0A7J6KZR0_PEROL</name>
<evidence type="ECO:0000313" key="4">
    <source>
        <dbReference type="Proteomes" id="UP000570595"/>
    </source>
</evidence>
<dbReference type="GO" id="GO:0016538">
    <property type="term" value="F:cyclin-dependent protein serine/threonine kinase regulator activity"/>
    <property type="evidence" value="ECO:0007669"/>
    <property type="project" value="InterPro"/>
</dbReference>
<dbReference type="Pfam" id="PF00134">
    <property type="entry name" value="Cyclin_N"/>
    <property type="match status" value="1"/>
</dbReference>
<dbReference type="Gene3D" id="1.10.472.10">
    <property type="entry name" value="Cyclin-like"/>
    <property type="match status" value="1"/>
</dbReference>
<reference evidence="3 4" key="1">
    <citation type="submission" date="2020-04" db="EMBL/GenBank/DDBJ databases">
        <title>Perkinsus olseni comparative genomics.</title>
        <authorList>
            <person name="Bogema D.R."/>
        </authorList>
    </citation>
    <scope>NUCLEOTIDE SEQUENCE [LARGE SCALE GENOMIC DNA]</scope>
    <source>
        <strain evidence="3">ATCC PRA-179</strain>
    </source>
</reference>
<evidence type="ECO:0000256" key="1">
    <source>
        <dbReference type="SAM" id="MobiDB-lite"/>
    </source>
</evidence>
<dbReference type="SUPFAM" id="SSF47954">
    <property type="entry name" value="Cyclin-like"/>
    <property type="match status" value="1"/>
</dbReference>
<feature type="region of interest" description="Disordered" evidence="1">
    <location>
        <begin position="1"/>
        <end position="25"/>
    </location>
</feature>
<evidence type="ECO:0000259" key="2">
    <source>
        <dbReference type="Pfam" id="PF00134"/>
    </source>
</evidence>
<dbReference type="InterPro" id="IPR036915">
    <property type="entry name" value="Cyclin-like_sf"/>
</dbReference>
<organism evidence="3 4">
    <name type="scientific">Perkinsus olseni</name>
    <name type="common">Perkinsus atlanticus</name>
    <dbReference type="NCBI Taxonomy" id="32597"/>
    <lineage>
        <taxon>Eukaryota</taxon>
        <taxon>Sar</taxon>
        <taxon>Alveolata</taxon>
        <taxon>Perkinsozoa</taxon>
        <taxon>Perkinsea</taxon>
        <taxon>Perkinsida</taxon>
        <taxon>Perkinsidae</taxon>
        <taxon>Perkinsus</taxon>
    </lineage>
</organism>
<accession>A0A7J6KZR0</accession>
<dbReference type="InterPro" id="IPR043198">
    <property type="entry name" value="Cyclin/Ssn8"/>
</dbReference>
<feature type="region of interest" description="Disordered" evidence="1">
    <location>
        <begin position="340"/>
        <end position="390"/>
    </location>
</feature>
<feature type="compositionally biased region" description="Basic residues" evidence="1">
    <location>
        <begin position="14"/>
        <end position="25"/>
    </location>
</feature>
<dbReference type="OrthoDB" id="340962at2759"/>
<dbReference type="GO" id="GO:0006357">
    <property type="term" value="P:regulation of transcription by RNA polymerase II"/>
    <property type="evidence" value="ECO:0007669"/>
    <property type="project" value="InterPro"/>
</dbReference>
<dbReference type="Proteomes" id="UP000570595">
    <property type="component" value="Unassembled WGS sequence"/>
</dbReference>
<dbReference type="AlphaFoldDB" id="A0A7J6KZR0"/>
<feature type="compositionally biased region" description="Basic residues" evidence="1">
    <location>
        <begin position="349"/>
        <end position="359"/>
    </location>
</feature>
<feature type="domain" description="Cyclin N-terminal" evidence="2">
    <location>
        <begin position="105"/>
        <end position="195"/>
    </location>
</feature>
<evidence type="ECO:0000313" key="3">
    <source>
        <dbReference type="EMBL" id="KAF4652845.1"/>
    </source>
</evidence>
<proteinExistence type="predicted"/>
<dbReference type="InterPro" id="IPR006671">
    <property type="entry name" value="Cyclin_N"/>
</dbReference>
<sequence>MASTPPPEGEAAHEHHHHVHHHHHEVLHFPMPVDELRAKRAAANQRATAVIVKSQSSLFVPQSKKKSADAQGGALLEPIHETYVLDHVADLLRKQHLNMTAPSFRTRIEPEVVFSANLFFRRFFTRHSVLEFDPLVVIFCCVSLACKTEEFHDTDVRGLMLMPEGADSSGSKYVVDPKILAEVELDLLSGLNYDLVVDQPWPPLLLLCRRLVSGNHLDRPTAERIFRHASDLLTSKWPYCDAVAAFPPGTLAACAVGSVWPTIVSESTTRDGLEVVSKIIADMGAEEGSSADELEKTLNEITILFTDFERNRSDPMMFDPTLMMQLVKYRQKFERTRLRTLAGDESRASSRKGSKRKSSKSKEGGSKKPKKSKKEAAPPPAPSVLSSPDASSVCPTFSPMFSLGRILLNTRDLAAPKKKTTWRTVHRRRVLTFRYDHRWRYRIRHQHYERRQLVASDFFPAEAKPRFRYAGFWPGIFNHAGTPEVERMQKVE</sequence>
<dbReference type="PANTHER" id="PTHR10026">
    <property type="entry name" value="CYCLIN"/>
    <property type="match status" value="1"/>
</dbReference>
<dbReference type="EMBL" id="JABAHT010000679">
    <property type="protein sequence ID" value="KAF4652845.1"/>
    <property type="molecule type" value="Genomic_DNA"/>
</dbReference>
<gene>
    <name evidence="3" type="ORF">FOZ61_009363</name>
</gene>